<keyword evidence="5" id="KW-0238">DNA-binding</keyword>
<keyword evidence="2" id="KW-0815">Transposition</keyword>
<sequence length="429" mass="47588">MLLRYRFRLYPTRPQRIALSRAFGCARVVFNDTVAARRLAHAEGLPYPTSATLSKRLITEAKRTPERAWLGEVSAVALQQALADADQAFRNFFASLKGRRQGSRMGPPRFKRRTGTQSIRFTRNARFEVLANGRLHLPKVGDLKVAWSRDLPSKPSSVTVLMSPTGKYYASFVVTVEDGTDFPGLLADPEAETGIDLGLKDFAVLRGGKVIENPRFFARLEQKLKKAQRALSRKAKGSQNQAKARLQVAKIHERVKQARSDWIDKQVKTIVAENQGIYVEDLGVKSLSRGRHSKSIQDAAFGMFLTRLESKANRAGRTFVRVDRFFPSTRLCSACGALTGPRGLEGLKVRAWACGCGAFHDRDANAEINIRREGKRMVAEGHSDTRNASGQDVRPGTLGRPGNPRKGKNEEPDRSRSATADRKPGIPAH</sequence>
<dbReference type="Pfam" id="PF01385">
    <property type="entry name" value="OrfB_IS605"/>
    <property type="match status" value="1"/>
</dbReference>
<evidence type="ECO:0000256" key="4">
    <source>
        <dbReference type="ARBA" id="ARBA00022833"/>
    </source>
</evidence>
<feature type="compositionally biased region" description="Basic and acidic residues" evidence="7">
    <location>
        <begin position="407"/>
        <end position="429"/>
    </location>
</feature>
<reference evidence="12" key="1">
    <citation type="submission" date="2016-10" db="EMBL/GenBank/DDBJ databases">
        <authorList>
            <person name="Varghese N."/>
            <person name="Submissions S."/>
        </authorList>
    </citation>
    <scope>NUCLEOTIDE SEQUENCE [LARGE SCALE GENOMIC DNA]</scope>
    <source>
        <strain evidence="12">CGMCC 4.3516</strain>
    </source>
</reference>
<dbReference type="GO" id="GO:0006310">
    <property type="term" value="P:DNA recombination"/>
    <property type="evidence" value="ECO:0007669"/>
    <property type="project" value="UniProtKB-KW"/>
</dbReference>
<evidence type="ECO:0000259" key="10">
    <source>
        <dbReference type="Pfam" id="PF12323"/>
    </source>
</evidence>
<dbReference type="GO" id="GO:0032196">
    <property type="term" value="P:transposition"/>
    <property type="evidence" value="ECO:0007669"/>
    <property type="project" value="UniProtKB-KW"/>
</dbReference>
<dbReference type="NCBIfam" id="NF040570">
    <property type="entry name" value="guided_TnpB"/>
    <property type="match status" value="1"/>
</dbReference>
<evidence type="ECO:0000256" key="2">
    <source>
        <dbReference type="ARBA" id="ARBA00022578"/>
    </source>
</evidence>
<evidence type="ECO:0000256" key="6">
    <source>
        <dbReference type="ARBA" id="ARBA00023172"/>
    </source>
</evidence>
<feature type="domain" description="Probable transposase IS891/IS1136/IS1341" evidence="8">
    <location>
        <begin position="187"/>
        <end position="288"/>
    </location>
</feature>
<dbReference type="InterPro" id="IPR010095">
    <property type="entry name" value="Cas12f1-like_TNB"/>
</dbReference>
<comment type="similarity">
    <text evidence="1">In the C-terminal section; belongs to the transposase 35 family.</text>
</comment>
<evidence type="ECO:0000313" key="12">
    <source>
        <dbReference type="Proteomes" id="UP000198949"/>
    </source>
</evidence>
<dbReference type="EMBL" id="FNAD01000002">
    <property type="protein sequence ID" value="SDD22243.1"/>
    <property type="molecule type" value="Genomic_DNA"/>
</dbReference>
<evidence type="ECO:0000259" key="9">
    <source>
        <dbReference type="Pfam" id="PF07282"/>
    </source>
</evidence>
<keyword evidence="4" id="KW-0862">Zinc</keyword>
<dbReference type="InterPro" id="IPR001959">
    <property type="entry name" value="Transposase"/>
</dbReference>
<dbReference type="AlphaFoldDB" id="A0A1G6SZQ7"/>
<keyword evidence="12" id="KW-1185">Reference proteome</keyword>
<evidence type="ECO:0000256" key="5">
    <source>
        <dbReference type="ARBA" id="ARBA00023125"/>
    </source>
</evidence>
<evidence type="ECO:0000256" key="7">
    <source>
        <dbReference type="SAM" id="MobiDB-lite"/>
    </source>
</evidence>
<evidence type="ECO:0000313" key="11">
    <source>
        <dbReference type="EMBL" id="SDD22243.1"/>
    </source>
</evidence>
<dbReference type="GO" id="GO:0046872">
    <property type="term" value="F:metal ion binding"/>
    <property type="evidence" value="ECO:0007669"/>
    <property type="project" value="UniProtKB-KW"/>
</dbReference>
<dbReference type="InterPro" id="IPR021027">
    <property type="entry name" value="Transposase_put_HTH"/>
</dbReference>
<evidence type="ECO:0000256" key="1">
    <source>
        <dbReference type="ARBA" id="ARBA00008761"/>
    </source>
</evidence>
<name>A0A1G6SZQ7_9ACTN</name>
<dbReference type="RefSeq" id="WP_218125074.1">
    <property type="nucleotide sequence ID" value="NZ_FNAD01000002.1"/>
</dbReference>
<evidence type="ECO:0000256" key="3">
    <source>
        <dbReference type="ARBA" id="ARBA00022723"/>
    </source>
</evidence>
<keyword evidence="6" id="KW-0233">DNA recombination</keyword>
<feature type="region of interest" description="Disordered" evidence="7">
    <location>
        <begin position="377"/>
        <end position="429"/>
    </location>
</feature>
<dbReference type="Pfam" id="PF12323">
    <property type="entry name" value="HTH_OrfB_IS605"/>
    <property type="match status" value="1"/>
</dbReference>
<dbReference type="Pfam" id="PF07282">
    <property type="entry name" value="Cas12f1-like_TNB"/>
    <property type="match status" value="1"/>
</dbReference>
<feature type="domain" description="Cas12f1-like TNB" evidence="9">
    <location>
        <begin position="301"/>
        <end position="370"/>
    </location>
</feature>
<feature type="domain" description="Transposase putative helix-turn-helix" evidence="10">
    <location>
        <begin position="1"/>
        <end position="44"/>
    </location>
</feature>
<proteinExistence type="inferred from homology"/>
<dbReference type="STRING" id="58114.SAMN05216270_102393"/>
<organism evidence="11 12">
    <name type="scientific">Glycomyces harbinensis</name>
    <dbReference type="NCBI Taxonomy" id="58114"/>
    <lineage>
        <taxon>Bacteria</taxon>
        <taxon>Bacillati</taxon>
        <taxon>Actinomycetota</taxon>
        <taxon>Actinomycetes</taxon>
        <taxon>Glycomycetales</taxon>
        <taxon>Glycomycetaceae</taxon>
        <taxon>Glycomyces</taxon>
    </lineage>
</organism>
<accession>A0A1G6SZQ7</accession>
<protein>
    <submittedName>
        <fullName evidence="11">Putative transposase</fullName>
    </submittedName>
</protein>
<evidence type="ECO:0000259" key="8">
    <source>
        <dbReference type="Pfam" id="PF01385"/>
    </source>
</evidence>
<gene>
    <name evidence="11" type="ORF">SAMN05216270_102393</name>
</gene>
<dbReference type="GO" id="GO:0003677">
    <property type="term" value="F:DNA binding"/>
    <property type="evidence" value="ECO:0007669"/>
    <property type="project" value="UniProtKB-KW"/>
</dbReference>
<keyword evidence="3" id="KW-0479">Metal-binding</keyword>
<dbReference type="Proteomes" id="UP000198949">
    <property type="component" value="Unassembled WGS sequence"/>
</dbReference>